<name>A0A328C662_9DELT</name>
<evidence type="ECO:0000256" key="1">
    <source>
        <dbReference type="SAM" id="Phobius"/>
    </source>
</evidence>
<gene>
    <name evidence="3" type="ORF">DL240_08910</name>
</gene>
<evidence type="ECO:0000313" key="4">
    <source>
        <dbReference type="Proteomes" id="UP000249169"/>
    </source>
</evidence>
<dbReference type="OrthoDB" id="9792534at2"/>
<keyword evidence="4" id="KW-1185">Reference proteome</keyword>
<dbReference type="GO" id="GO:0006629">
    <property type="term" value="P:lipid metabolic process"/>
    <property type="evidence" value="ECO:0007669"/>
    <property type="project" value="InterPro"/>
</dbReference>
<dbReference type="RefSeq" id="WP_111729527.1">
    <property type="nucleotide sequence ID" value="NZ_QHKO01000003.1"/>
</dbReference>
<dbReference type="AlphaFoldDB" id="A0A328C662"/>
<dbReference type="Pfam" id="PF00487">
    <property type="entry name" value="FA_desaturase"/>
    <property type="match status" value="2"/>
</dbReference>
<dbReference type="EMBL" id="QHKO01000003">
    <property type="protein sequence ID" value="RAL22999.1"/>
    <property type="molecule type" value="Genomic_DNA"/>
</dbReference>
<sequence>MNTYQRPRYHSARGLLSALAILSAWSGGLALALTLPLSLSPLVLAAAPLLVALMTFLYTGLFITAHDAMHRSVAPDFPRLNHALGRLAVLLYALFSYTRLLQSHHAHHAHPASPEDPDFHDGQHPDPLRWYLHFLKGYVSAGQLVGMALVFNILHHLLSVPLPNLLLFWVLPSLLSTLQLFYFGTYLPHRRPARGYADHHRASSNDFAPWLSFLTCYHFGYHREHHQRPDIPWWALPGFRKKHLIKKSNSKPIQNT</sequence>
<keyword evidence="1" id="KW-0472">Membrane</keyword>
<feature type="transmembrane region" description="Helical" evidence="1">
    <location>
        <begin position="42"/>
        <end position="63"/>
    </location>
</feature>
<feature type="domain" description="Fatty acid desaturase" evidence="2">
    <location>
        <begin position="147"/>
        <end position="240"/>
    </location>
</feature>
<proteinExistence type="predicted"/>
<keyword evidence="1" id="KW-1133">Transmembrane helix</keyword>
<feature type="transmembrane region" description="Helical" evidence="1">
    <location>
        <begin position="166"/>
        <end position="187"/>
    </location>
</feature>
<reference evidence="3 4" key="1">
    <citation type="submission" date="2018-05" db="EMBL/GenBank/DDBJ databases">
        <title>Lujinxingia marina gen. nov. sp. nov., a new facultative anaerobic member of the class Deltaproteobacteria, and proposal of Lujinxingaceae fam. nov.</title>
        <authorList>
            <person name="Li C.-M."/>
        </authorList>
    </citation>
    <scope>NUCLEOTIDE SEQUENCE [LARGE SCALE GENOMIC DNA]</scope>
    <source>
        <strain evidence="3 4">B210</strain>
    </source>
</reference>
<accession>A0A328C662</accession>
<comment type="caution">
    <text evidence="3">The sequence shown here is derived from an EMBL/GenBank/DDBJ whole genome shotgun (WGS) entry which is preliminary data.</text>
</comment>
<protein>
    <submittedName>
        <fullName evidence="3">Beta-carotene ketolase</fullName>
    </submittedName>
</protein>
<keyword evidence="1" id="KW-0812">Transmembrane</keyword>
<dbReference type="Proteomes" id="UP000249169">
    <property type="component" value="Unassembled WGS sequence"/>
</dbReference>
<feature type="transmembrane region" description="Helical" evidence="1">
    <location>
        <begin position="137"/>
        <end position="154"/>
    </location>
</feature>
<evidence type="ECO:0000259" key="2">
    <source>
        <dbReference type="Pfam" id="PF00487"/>
    </source>
</evidence>
<organism evidence="3 4">
    <name type="scientific">Lujinxingia litoralis</name>
    <dbReference type="NCBI Taxonomy" id="2211119"/>
    <lineage>
        <taxon>Bacteria</taxon>
        <taxon>Deltaproteobacteria</taxon>
        <taxon>Bradymonadales</taxon>
        <taxon>Lujinxingiaceae</taxon>
        <taxon>Lujinxingia</taxon>
    </lineage>
</organism>
<dbReference type="InterPro" id="IPR005804">
    <property type="entry name" value="FA_desaturase_dom"/>
</dbReference>
<evidence type="ECO:0000313" key="3">
    <source>
        <dbReference type="EMBL" id="RAL22999.1"/>
    </source>
</evidence>
<feature type="domain" description="Fatty acid desaturase" evidence="2">
    <location>
        <begin position="44"/>
        <end position="142"/>
    </location>
</feature>